<accession>A0ACA9QP68</accession>
<dbReference type="EMBL" id="CAJVPW010047381">
    <property type="protein sequence ID" value="CAG8759376.1"/>
    <property type="molecule type" value="Genomic_DNA"/>
</dbReference>
<name>A0ACA9QP68_9GLOM</name>
<organism evidence="1 2">
    <name type="scientific">Cetraspora pellucida</name>
    <dbReference type="NCBI Taxonomy" id="1433469"/>
    <lineage>
        <taxon>Eukaryota</taxon>
        <taxon>Fungi</taxon>
        <taxon>Fungi incertae sedis</taxon>
        <taxon>Mucoromycota</taxon>
        <taxon>Glomeromycotina</taxon>
        <taxon>Glomeromycetes</taxon>
        <taxon>Diversisporales</taxon>
        <taxon>Gigasporaceae</taxon>
        <taxon>Cetraspora</taxon>
    </lineage>
</organism>
<sequence>TESSDNEVLNSKNSAKEYQQKSAYLKRKSEEIKEEKRKAFFNKVSSSNTISLMPNTKYENSIDYMMQLIRSLKEKIQHMEWG</sequence>
<dbReference type="Proteomes" id="UP000789366">
    <property type="component" value="Unassembled WGS sequence"/>
</dbReference>
<evidence type="ECO:0000313" key="2">
    <source>
        <dbReference type="Proteomes" id="UP000789366"/>
    </source>
</evidence>
<gene>
    <name evidence="1" type="ORF">SPELUC_LOCUS15033</name>
</gene>
<reference evidence="1" key="1">
    <citation type="submission" date="2021-06" db="EMBL/GenBank/DDBJ databases">
        <authorList>
            <person name="Kallberg Y."/>
            <person name="Tangrot J."/>
            <person name="Rosling A."/>
        </authorList>
    </citation>
    <scope>NUCLEOTIDE SEQUENCE</scope>
    <source>
        <strain evidence="1">28 12/20/2015</strain>
    </source>
</reference>
<keyword evidence="2" id="KW-1185">Reference proteome</keyword>
<comment type="caution">
    <text evidence="1">The sequence shown here is derived from an EMBL/GenBank/DDBJ whole genome shotgun (WGS) entry which is preliminary data.</text>
</comment>
<feature type="non-terminal residue" evidence="1">
    <location>
        <position position="1"/>
    </location>
</feature>
<evidence type="ECO:0000313" key="1">
    <source>
        <dbReference type="EMBL" id="CAG8759376.1"/>
    </source>
</evidence>
<proteinExistence type="predicted"/>
<protein>
    <submittedName>
        <fullName evidence="1">3756_t:CDS:1</fullName>
    </submittedName>
</protein>